<keyword evidence="4 7" id="KW-0812">Transmembrane</keyword>
<evidence type="ECO:0000313" key="8">
    <source>
        <dbReference type="EMBL" id="GJM90010.1"/>
    </source>
</evidence>
<feature type="transmembrane region" description="Helical" evidence="7">
    <location>
        <begin position="465"/>
        <end position="490"/>
    </location>
</feature>
<gene>
    <name evidence="8" type="primary">ga06246</name>
    <name evidence="8" type="ORF">PR202_ga06246</name>
</gene>
<feature type="transmembrane region" description="Helical" evidence="7">
    <location>
        <begin position="369"/>
        <end position="393"/>
    </location>
</feature>
<dbReference type="Pfam" id="PF03169">
    <property type="entry name" value="OPT"/>
    <property type="match status" value="1"/>
</dbReference>
<evidence type="ECO:0000256" key="1">
    <source>
        <dbReference type="ARBA" id="ARBA00004141"/>
    </source>
</evidence>
<evidence type="ECO:0000313" key="9">
    <source>
        <dbReference type="Proteomes" id="UP001054889"/>
    </source>
</evidence>
<dbReference type="PANTHER" id="PTHR31645">
    <property type="entry name" value="OLIGOPEPTIDE TRANSPORTER YGL114W-RELATED"/>
    <property type="match status" value="1"/>
</dbReference>
<evidence type="ECO:0000256" key="7">
    <source>
        <dbReference type="SAM" id="Phobius"/>
    </source>
</evidence>
<protein>
    <recommendedName>
        <fullName evidence="10">Metal-nicotianamine transporter YSL7</fullName>
    </recommendedName>
</protein>
<sequence>MGNSEKPTGILKKEMEAIVTESDSIKLGGFGTYILAMGSKAAEGDASGESNIVDPSVARLIPFLLLVSLSGILILMPFRKIMIIRHKLIFPSGTATANLINSFHTPHGANHARFYFDFSMTNVGIGMICPHMITVSIVIGAILSWGIIVPYLNSKEGIWYAANLNSNSFAGIGGYKVFIGVSMMLAEALFNFLCIMIRTLCVMYKQHRQPMQRDGGANAQLPFKCLDATEQQQAAVKCFDDRRRAQVFLRDQIPDSIIIACYVFLSMVSLVVIPSLYPQLRSYHVAIIFSALPFFAFCNVYGLGMTDMNLSSTYGKLAMLIFGSCVGINYGGVITGLVACGVVMGSMSNGGDLMQDLKTGYMTLTSPRVIFISKVIGTTLGCIINPVIFWVFYKAKLGNVDLSDVPYAKVYRGIAMLSAGQDDLPIYSMHISGLFFALALALSIVREVARLKQWRVASYIPNTVAIAVAFFLPPRVVIDMFVGSVILYLWECIDTNRARTFSSAVASGLICGDGLGSLLSSAMAITHTQAPICIKFLSRSDNLKLDAFLATLT</sequence>
<evidence type="ECO:0000256" key="6">
    <source>
        <dbReference type="ARBA" id="ARBA00023136"/>
    </source>
</evidence>
<feature type="transmembrane region" description="Helical" evidence="7">
    <location>
        <begin position="177"/>
        <end position="204"/>
    </location>
</feature>
<organism evidence="8 9">
    <name type="scientific">Eleusine coracana subsp. coracana</name>
    <dbReference type="NCBI Taxonomy" id="191504"/>
    <lineage>
        <taxon>Eukaryota</taxon>
        <taxon>Viridiplantae</taxon>
        <taxon>Streptophyta</taxon>
        <taxon>Embryophyta</taxon>
        <taxon>Tracheophyta</taxon>
        <taxon>Spermatophyta</taxon>
        <taxon>Magnoliopsida</taxon>
        <taxon>Liliopsida</taxon>
        <taxon>Poales</taxon>
        <taxon>Poaceae</taxon>
        <taxon>PACMAD clade</taxon>
        <taxon>Chloridoideae</taxon>
        <taxon>Cynodonteae</taxon>
        <taxon>Eleusininae</taxon>
        <taxon>Eleusine</taxon>
    </lineage>
</organism>
<feature type="transmembrane region" description="Helical" evidence="7">
    <location>
        <begin position="283"/>
        <end position="305"/>
    </location>
</feature>
<keyword evidence="5 7" id="KW-1133">Transmembrane helix</keyword>
<evidence type="ECO:0000256" key="5">
    <source>
        <dbReference type="ARBA" id="ARBA00022989"/>
    </source>
</evidence>
<comment type="subcellular location">
    <subcellularLocation>
        <location evidence="1">Membrane</location>
        <topology evidence="1">Multi-pass membrane protein</topology>
    </subcellularLocation>
</comment>
<dbReference type="NCBIfam" id="TIGR00728">
    <property type="entry name" value="OPT_sfam"/>
    <property type="match status" value="1"/>
</dbReference>
<dbReference type="PANTHER" id="PTHR31645:SF10">
    <property type="entry name" value="METAL-NICOTIANAMINE TRANSPORTER YSL7-RELATED"/>
    <property type="match status" value="1"/>
</dbReference>
<comment type="caution">
    <text evidence="8">The sequence shown here is derived from an EMBL/GenBank/DDBJ whole genome shotgun (WGS) entry which is preliminary data.</text>
</comment>
<feature type="transmembrane region" description="Helical" evidence="7">
    <location>
        <begin position="424"/>
        <end position="445"/>
    </location>
</feature>
<reference evidence="8" key="1">
    <citation type="journal article" date="2018" name="DNA Res.">
        <title>Multiple hybrid de novo genome assembly of finger millet, an orphan allotetraploid crop.</title>
        <authorList>
            <person name="Hatakeyama M."/>
            <person name="Aluri S."/>
            <person name="Balachadran M.T."/>
            <person name="Sivarajan S.R."/>
            <person name="Patrignani A."/>
            <person name="Gruter S."/>
            <person name="Poveda L."/>
            <person name="Shimizu-Inatsugi R."/>
            <person name="Baeten J."/>
            <person name="Francoijs K.J."/>
            <person name="Nataraja K.N."/>
            <person name="Reddy Y.A.N."/>
            <person name="Phadnis S."/>
            <person name="Ravikumar R.L."/>
            <person name="Schlapbach R."/>
            <person name="Sreeman S.M."/>
            <person name="Shimizu K.K."/>
        </authorList>
    </citation>
    <scope>NUCLEOTIDE SEQUENCE</scope>
</reference>
<evidence type="ECO:0008006" key="10">
    <source>
        <dbReference type="Google" id="ProtNLM"/>
    </source>
</evidence>
<keyword evidence="6 7" id="KW-0472">Membrane</keyword>
<evidence type="ECO:0000256" key="4">
    <source>
        <dbReference type="ARBA" id="ARBA00022692"/>
    </source>
</evidence>
<evidence type="ECO:0000256" key="2">
    <source>
        <dbReference type="ARBA" id="ARBA00010276"/>
    </source>
</evidence>
<dbReference type="InterPro" id="IPR045035">
    <property type="entry name" value="YSL-like"/>
</dbReference>
<evidence type="ECO:0000256" key="3">
    <source>
        <dbReference type="ARBA" id="ARBA00022448"/>
    </source>
</evidence>
<dbReference type="GO" id="GO:0035673">
    <property type="term" value="F:oligopeptide transmembrane transporter activity"/>
    <property type="evidence" value="ECO:0007669"/>
    <property type="project" value="InterPro"/>
</dbReference>
<proteinExistence type="inferred from homology"/>
<feature type="transmembrane region" description="Helical" evidence="7">
    <location>
        <begin position="60"/>
        <end position="78"/>
    </location>
</feature>
<keyword evidence="9" id="KW-1185">Reference proteome</keyword>
<dbReference type="GO" id="GO:0016020">
    <property type="term" value="C:membrane"/>
    <property type="evidence" value="ECO:0007669"/>
    <property type="project" value="UniProtKB-SubCell"/>
</dbReference>
<name>A0AAV5BW83_ELECO</name>
<keyword evidence="3" id="KW-0813">Transport</keyword>
<dbReference type="InterPro" id="IPR004813">
    <property type="entry name" value="OPT"/>
</dbReference>
<dbReference type="EMBL" id="BQKI01000003">
    <property type="protein sequence ID" value="GJM90010.1"/>
    <property type="molecule type" value="Genomic_DNA"/>
</dbReference>
<accession>A0AAV5BW83</accession>
<reference evidence="8" key="2">
    <citation type="submission" date="2021-12" db="EMBL/GenBank/DDBJ databases">
        <title>Resequencing data analysis of finger millet.</title>
        <authorList>
            <person name="Hatakeyama M."/>
            <person name="Aluri S."/>
            <person name="Balachadran M.T."/>
            <person name="Sivarajan S.R."/>
            <person name="Poveda L."/>
            <person name="Shimizu-Inatsugi R."/>
            <person name="Schlapbach R."/>
            <person name="Sreeman S.M."/>
            <person name="Shimizu K.K."/>
        </authorList>
    </citation>
    <scope>NUCLEOTIDE SEQUENCE</scope>
</reference>
<dbReference type="AlphaFoldDB" id="A0AAV5BW83"/>
<comment type="similarity">
    <text evidence="2">Belongs to the YSL (TC 2.A.67.2) family.</text>
</comment>
<dbReference type="Proteomes" id="UP001054889">
    <property type="component" value="Unassembled WGS sequence"/>
</dbReference>
<feature type="transmembrane region" description="Helical" evidence="7">
    <location>
        <begin position="123"/>
        <end position="148"/>
    </location>
</feature>
<feature type="transmembrane region" description="Helical" evidence="7">
    <location>
        <begin position="257"/>
        <end position="277"/>
    </location>
</feature>
<feature type="transmembrane region" description="Helical" evidence="7">
    <location>
        <begin position="317"/>
        <end position="344"/>
    </location>
</feature>